<keyword evidence="1" id="KW-0812">Transmembrane</keyword>
<accession>A0ABQ3AC25</accession>
<protein>
    <recommendedName>
        <fullName evidence="4">DUF4034 domain-containing protein</fullName>
    </recommendedName>
</protein>
<dbReference type="GeneID" id="96291881"/>
<dbReference type="Proteomes" id="UP000600946">
    <property type="component" value="Unassembled WGS sequence"/>
</dbReference>
<evidence type="ECO:0000256" key="1">
    <source>
        <dbReference type="SAM" id="Phobius"/>
    </source>
</evidence>
<evidence type="ECO:0008006" key="4">
    <source>
        <dbReference type="Google" id="ProtNLM"/>
    </source>
</evidence>
<evidence type="ECO:0000313" key="2">
    <source>
        <dbReference type="EMBL" id="GGY41371.1"/>
    </source>
</evidence>
<keyword evidence="1" id="KW-0472">Membrane</keyword>
<comment type="caution">
    <text evidence="2">The sequence shown here is derived from an EMBL/GenBank/DDBJ whole genome shotgun (WGS) entry which is preliminary data.</text>
</comment>
<organism evidence="2 3">
    <name type="scientific">Streptomyces xanthochromogenes</name>
    <dbReference type="NCBI Taxonomy" id="67384"/>
    <lineage>
        <taxon>Bacteria</taxon>
        <taxon>Bacillati</taxon>
        <taxon>Actinomycetota</taxon>
        <taxon>Actinomycetes</taxon>
        <taxon>Kitasatosporales</taxon>
        <taxon>Streptomycetaceae</taxon>
        <taxon>Streptomyces</taxon>
    </lineage>
</organism>
<feature type="transmembrane region" description="Helical" evidence="1">
    <location>
        <begin position="6"/>
        <end position="26"/>
    </location>
</feature>
<sequence length="362" mass="39747">MYDSQATATIMLLGGAVVAVVGCCWFKWKMSRVDITPPGPPAPYTPPEPGLVAPDDLRTDWGGPDEEADDALRAAESGNWHAAADLLSRTGQEWDLRSRRAKALGAVAAQDDGWLLNWRAQQPGDADAALVHAHAMVVLAWLVRGSLGTEHTTREQFDGFHRVLHEARDACAEAVALADPADPSPYIAELLVARGLMYPHEEFRSLWAEVVARAPHHYDAHFTALQYWCAKWRGSQELAEEFATTAAQSAPPGSLLRVLPVVSWYEHHVSDADTERFLRPEIVARVEALSEDVAAAPPDHPWLPSARHALAYFLPLQGRSAEALPHFRAVDGWTGTFPWAYLGAGRYVAARDEAFRSALTQV</sequence>
<proteinExistence type="predicted"/>
<reference evidence="3" key="1">
    <citation type="journal article" date="2019" name="Int. J. Syst. Evol. Microbiol.">
        <title>The Global Catalogue of Microorganisms (GCM) 10K type strain sequencing project: providing services to taxonomists for standard genome sequencing and annotation.</title>
        <authorList>
            <consortium name="The Broad Institute Genomics Platform"/>
            <consortium name="The Broad Institute Genome Sequencing Center for Infectious Disease"/>
            <person name="Wu L."/>
            <person name="Ma J."/>
        </authorList>
    </citation>
    <scope>NUCLEOTIDE SEQUENCE [LARGE SCALE GENOMIC DNA]</scope>
    <source>
        <strain evidence="3">JCM 4594</strain>
    </source>
</reference>
<keyword evidence="3" id="KW-1185">Reference proteome</keyword>
<keyword evidence="1" id="KW-1133">Transmembrane helix</keyword>
<evidence type="ECO:0000313" key="3">
    <source>
        <dbReference type="Proteomes" id="UP000600946"/>
    </source>
</evidence>
<name>A0ABQ3AC25_9ACTN</name>
<dbReference type="RefSeq" id="WP_190027811.1">
    <property type="nucleotide sequence ID" value="NZ_BMUU01000006.1"/>
</dbReference>
<dbReference type="EMBL" id="BMUU01000006">
    <property type="protein sequence ID" value="GGY41371.1"/>
    <property type="molecule type" value="Genomic_DNA"/>
</dbReference>
<gene>
    <name evidence="2" type="ORF">GCM10010326_39390</name>
</gene>